<dbReference type="InterPro" id="IPR012373">
    <property type="entry name" value="Ferrdict_sens_TM"/>
</dbReference>
<dbReference type="EMBL" id="VOHS01000012">
    <property type="protein sequence ID" value="TWV99819.1"/>
    <property type="molecule type" value="Genomic_DNA"/>
</dbReference>
<proteinExistence type="predicted"/>
<gene>
    <name evidence="4" type="ORF">FEF09_14030</name>
</gene>
<dbReference type="InterPro" id="IPR006860">
    <property type="entry name" value="FecR"/>
</dbReference>
<evidence type="ECO:0000259" key="3">
    <source>
        <dbReference type="Pfam" id="PF16344"/>
    </source>
</evidence>
<keyword evidence="5" id="KW-1185">Reference proteome</keyword>
<dbReference type="GO" id="GO:0016989">
    <property type="term" value="F:sigma factor antagonist activity"/>
    <property type="evidence" value="ECO:0007669"/>
    <property type="project" value="TreeGrafter"/>
</dbReference>
<reference evidence="4 5" key="1">
    <citation type="submission" date="2019-08" db="EMBL/GenBank/DDBJ databases">
        <title>Whole genome sequencing of chitin degrading bacteria Chitinophaga pinensis YS16.</title>
        <authorList>
            <person name="Singh R.P."/>
            <person name="Manchanda G."/>
            <person name="Maurya I.K."/>
            <person name="Joshi N.K."/>
            <person name="Srivastava A.K."/>
        </authorList>
    </citation>
    <scope>NUCLEOTIDE SEQUENCE [LARGE SCALE GENOMIC DNA]</scope>
    <source>
        <strain evidence="4 5">YS-16</strain>
    </source>
</reference>
<dbReference type="AlphaFoldDB" id="A0A5C6LTJ3"/>
<dbReference type="OrthoDB" id="737880at2"/>
<evidence type="ECO:0000313" key="4">
    <source>
        <dbReference type="EMBL" id="TWV99819.1"/>
    </source>
</evidence>
<dbReference type="PIRSF" id="PIRSF018266">
    <property type="entry name" value="FecR"/>
    <property type="match status" value="1"/>
</dbReference>
<organism evidence="4 5">
    <name type="scientific">Chitinophaga pinensis</name>
    <dbReference type="NCBI Taxonomy" id="79329"/>
    <lineage>
        <taxon>Bacteria</taxon>
        <taxon>Pseudomonadati</taxon>
        <taxon>Bacteroidota</taxon>
        <taxon>Chitinophagia</taxon>
        <taxon>Chitinophagales</taxon>
        <taxon>Chitinophagaceae</taxon>
        <taxon>Chitinophaga</taxon>
    </lineage>
</organism>
<dbReference type="Proteomes" id="UP000318815">
    <property type="component" value="Unassembled WGS sequence"/>
</dbReference>
<evidence type="ECO:0000313" key="5">
    <source>
        <dbReference type="Proteomes" id="UP000318815"/>
    </source>
</evidence>
<comment type="caution">
    <text evidence="4">The sequence shown here is derived from an EMBL/GenBank/DDBJ whole genome shotgun (WGS) entry which is preliminary data.</text>
</comment>
<dbReference type="PANTHER" id="PTHR30273:SF2">
    <property type="entry name" value="PROTEIN FECR"/>
    <property type="match status" value="1"/>
</dbReference>
<name>A0A5C6LTJ3_9BACT</name>
<protein>
    <submittedName>
        <fullName evidence="4">DUF4974 domain-containing protein</fullName>
    </submittedName>
</protein>
<accession>A0A5C6LTJ3</accession>
<feature type="domain" description="Protein FecR C-terminal" evidence="3">
    <location>
        <begin position="308"/>
        <end position="376"/>
    </location>
</feature>
<keyword evidence="1" id="KW-0472">Membrane</keyword>
<evidence type="ECO:0000259" key="2">
    <source>
        <dbReference type="Pfam" id="PF04773"/>
    </source>
</evidence>
<dbReference type="RefSeq" id="WP_146305702.1">
    <property type="nucleotide sequence ID" value="NZ_VOHS01000012.1"/>
</dbReference>
<dbReference type="Gene3D" id="3.55.50.30">
    <property type="match status" value="1"/>
</dbReference>
<dbReference type="InterPro" id="IPR032508">
    <property type="entry name" value="FecR_C"/>
</dbReference>
<dbReference type="Pfam" id="PF04773">
    <property type="entry name" value="FecR"/>
    <property type="match status" value="1"/>
</dbReference>
<keyword evidence="1" id="KW-1133">Transmembrane helix</keyword>
<dbReference type="Gene3D" id="2.60.120.1440">
    <property type="match status" value="1"/>
</dbReference>
<feature type="transmembrane region" description="Helical" evidence="1">
    <location>
        <begin position="85"/>
        <end position="105"/>
    </location>
</feature>
<dbReference type="PANTHER" id="PTHR30273">
    <property type="entry name" value="PERIPLASMIC SIGNAL SENSOR AND SIGMA FACTOR ACTIVATOR FECR-RELATED"/>
    <property type="match status" value="1"/>
</dbReference>
<dbReference type="Pfam" id="PF16344">
    <property type="entry name" value="FecR_C"/>
    <property type="match status" value="1"/>
</dbReference>
<keyword evidence="1" id="KW-0812">Transmembrane</keyword>
<feature type="domain" description="FecR protein" evidence="2">
    <location>
        <begin position="181"/>
        <end position="265"/>
    </location>
</feature>
<evidence type="ECO:0000256" key="1">
    <source>
        <dbReference type="SAM" id="Phobius"/>
    </source>
</evidence>
<sequence>MDNSKKNIDNDKLLHYLENGQTQDYSDLNESEQALLRQYQAIKDELDLKEWAKADVAEGWEALTQRLERQDTDWTMPRNTRVRPMWRYAAAAAVLLLAGAAWYYFRYAGQHASQIAVRSTENQSPSAITLLTAEGDEVQLDTLSRLKGATAVSGEELIYEKGQGTNDHISYNTLIVPRGYTYHLVLSDGTKVWLNADTRLRYPSRFPQDARLVTVEGEAYFEVATDAARPFTVQSNHASIKVLGTAFNINTYENNIAATLVQGKIVVHHKGDSTYLKPGQQLLSKAPYDNTKVRNVDTEIYTAWKDGELVFAETTLEDICRRLERIYNYKIILPEGEIRERKIEANLPQYKEISTITELLEKMTAIHFNVNQKERIITGYAVNK</sequence>